<gene>
    <name evidence="4" type="ORF">SAMN05428957_101406</name>
</gene>
<dbReference type="Proteomes" id="UP000198552">
    <property type="component" value="Unassembled WGS sequence"/>
</dbReference>
<dbReference type="GO" id="GO:0032259">
    <property type="term" value="P:methylation"/>
    <property type="evidence" value="ECO:0007669"/>
    <property type="project" value="UniProtKB-KW"/>
</dbReference>
<dbReference type="AlphaFoldDB" id="A0A1G9PIJ6"/>
<sequence>MSLPLNTFADVHDATAQARFNMIEQQIRPWNVLDERVLEALADVRREDFVPPAYQGLAFADVEIPLSLPVDEAERLGQVMLAPRVDARMLQELSILPTDRVLEIGAGSGYMAALLAHQAEQVVSLELVPELVEVARENLRSAGVRNADVRQADAACDPIPDGPFDVVVLSGSVAEVPAKLLALLRDGGRLGAIVGLEPMMRATIVRRVGERFETSQPWDAIVPRLRHFAEPSAFRF</sequence>
<dbReference type="GO" id="GO:0005737">
    <property type="term" value="C:cytoplasm"/>
    <property type="evidence" value="ECO:0007669"/>
    <property type="project" value="TreeGrafter"/>
</dbReference>
<proteinExistence type="inferred from homology"/>
<dbReference type="GO" id="GO:0004719">
    <property type="term" value="F:protein-L-isoaspartate (D-aspartate) O-methyltransferase activity"/>
    <property type="evidence" value="ECO:0007669"/>
    <property type="project" value="InterPro"/>
</dbReference>
<keyword evidence="5" id="KW-1185">Reference proteome</keyword>
<organism evidence="4 5">
    <name type="scientific">Oryzisolibacter propanilivorax</name>
    <dbReference type="NCBI Taxonomy" id="1527607"/>
    <lineage>
        <taxon>Bacteria</taxon>
        <taxon>Pseudomonadati</taxon>
        <taxon>Pseudomonadota</taxon>
        <taxon>Betaproteobacteria</taxon>
        <taxon>Burkholderiales</taxon>
        <taxon>Comamonadaceae</taxon>
        <taxon>Oryzisolibacter</taxon>
    </lineage>
</organism>
<evidence type="ECO:0000256" key="1">
    <source>
        <dbReference type="ARBA" id="ARBA00005369"/>
    </source>
</evidence>
<dbReference type="OrthoDB" id="9810066at2"/>
<evidence type="ECO:0000256" key="2">
    <source>
        <dbReference type="ARBA" id="ARBA00013346"/>
    </source>
</evidence>
<keyword evidence="4" id="KW-0808">Transferase</keyword>
<dbReference type="PANTHER" id="PTHR11579">
    <property type="entry name" value="PROTEIN-L-ISOASPARTATE O-METHYLTRANSFERASE"/>
    <property type="match status" value="1"/>
</dbReference>
<dbReference type="CDD" id="cd02440">
    <property type="entry name" value="AdoMet_MTases"/>
    <property type="match status" value="1"/>
</dbReference>
<name>A0A1G9PIJ6_9BURK</name>
<dbReference type="InterPro" id="IPR029063">
    <property type="entry name" value="SAM-dependent_MTases_sf"/>
</dbReference>
<dbReference type="InterPro" id="IPR000682">
    <property type="entry name" value="PCMT"/>
</dbReference>
<reference evidence="5" key="1">
    <citation type="submission" date="2016-10" db="EMBL/GenBank/DDBJ databases">
        <authorList>
            <person name="Varghese N."/>
            <person name="Submissions S."/>
        </authorList>
    </citation>
    <scope>NUCLEOTIDE SEQUENCE [LARGE SCALE GENOMIC DNA]</scope>
    <source>
        <strain evidence="5">EPL6</strain>
    </source>
</reference>
<dbReference type="SUPFAM" id="SSF53335">
    <property type="entry name" value="S-adenosyl-L-methionine-dependent methyltransferases"/>
    <property type="match status" value="1"/>
</dbReference>
<dbReference type="PANTHER" id="PTHR11579:SF18">
    <property type="entry name" value="PROTEIN-L-ISOASPARTATE O-METHYLTRANSFERASE"/>
    <property type="match status" value="1"/>
</dbReference>
<evidence type="ECO:0000256" key="3">
    <source>
        <dbReference type="ARBA" id="ARBA00030757"/>
    </source>
</evidence>
<evidence type="ECO:0000313" key="4">
    <source>
        <dbReference type="EMBL" id="SDL98027.1"/>
    </source>
</evidence>
<dbReference type="RefSeq" id="WP_091566071.1">
    <property type="nucleotide sequence ID" value="NZ_FNHP01000001.1"/>
</dbReference>
<keyword evidence="4" id="KW-0489">Methyltransferase</keyword>
<accession>A0A1G9PIJ6</accession>
<dbReference type="Gene3D" id="3.40.50.150">
    <property type="entry name" value="Vaccinia Virus protein VP39"/>
    <property type="match status" value="1"/>
</dbReference>
<dbReference type="STRING" id="1527607.SAMN05428957_101406"/>
<comment type="similarity">
    <text evidence="1">Belongs to the methyltransferase superfamily. L-isoaspartyl/D-aspartyl protein methyltransferase family.</text>
</comment>
<dbReference type="Pfam" id="PF01135">
    <property type="entry name" value="PCMT"/>
    <property type="match status" value="1"/>
</dbReference>
<protein>
    <recommendedName>
        <fullName evidence="2">Protein-L-isoaspartate O-methyltransferase</fullName>
    </recommendedName>
    <alternativeName>
        <fullName evidence="3">Protein L-isoaspartyl methyltransferase</fullName>
    </alternativeName>
</protein>
<evidence type="ECO:0000313" key="5">
    <source>
        <dbReference type="Proteomes" id="UP000198552"/>
    </source>
</evidence>
<dbReference type="EMBL" id="FNHP01000001">
    <property type="protein sequence ID" value="SDL98027.1"/>
    <property type="molecule type" value="Genomic_DNA"/>
</dbReference>